<evidence type="ECO:0000256" key="16">
    <source>
        <dbReference type="SAM" id="MobiDB-lite"/>
    </source>
</evidence>
<evidence type="ECO:0000256" key="15">
    <source>
        <dbReference type="PROSITE-ProRule" id="PRU10141"/>
    </source>
</evidence>
<dbReference type="PROSITE" id="PS00108">
    <property type="entry name" value="PROTEIN_KINASE_ST"/>
    <property type="match status" value="1"/>
</dbReference>
<dbReference type="GO" id="GO:0005524">
    <property type="term" value="F:ATP binding"/>
    <property type="evidence" value="ECO:0007669"/>
    <property type="project" value="UniProtKB-UniRule"/>
</dbReference>
<dbReference type="Gene3D" id="3.30.200.20">
    <property type="entry name" value="Phosphorylase Kinase, domain 1"/>
    <property type="match status" value="1"/>
</dbReference>
<dbReference type="InterPro" id="IPR000719">
    <property type="entry name" value="Prot_kinase_dom"/>
</dbReference>
<dbReference type="PROSITE" id="PS51620">
    <property type="entry name" value="SAM_TRM61"/>
    <property type="match status" value="1"/>
</dbReference>
<dbReference type="InterPro" id="IPR011009">
    <property type="entry name" value="Kinase-like_dom_sf"/>
</dbReference>
<keyword evidence="19" id="KW-1185">Reference proteome</keyword>
<dbReference type="InterPro" id="IPR017441">
    <property type="entry name" value="Protein_kinase_ATP_BS"/>
</dbReference>
<dbReference type="InterPro" id="IPR029063">
    <property type="entry name" value="SAM-dependent_MTases_sf"/>
</dbReference>
<comment type="catalytic activity">
    <reaction evidence="14">
        <text>L-seryl-[protein] + ATP = O-phospho-L-seryl-[protein] + ADP + H(+)</text>
        <dbReference type="Rhea" id="RHEA:17989"/>
        <dbReference type="Rhea" id="RHEA-COMP:9863"/>
        <dbReference type="Rhea" id="RHEA-COMP:11604"/>
        <dbReference type="ChEBI" id="CHEBI:15378"/>
        <dbReference type="ChEBI" id="CHEBI:29999"/>
        <dbReference type="ChEBI" id="CHEBI:30616"/>
        <dbReference type="ChEBI" id="CHEBI:83421"/>
        <dbReference type="ChEBI" id="CHEBI:456216"/>
        <dbReference type="EC" id="2.7.11.1"/>
    </reaction>
</comment>
<dbReference type="Proteomes" id="UP000283509">
    <property type="component" value="Unassembled WGS sequence"/>
</dbReference>
<feature type="region of interest" description="Disordered" evidence="16">
    <location>
        <begin position="405"/>
        <end position="464"/>
    </location>
</feature>
<dbReference type="InterPro" id="IPR051131">
    <property type="entry name" value="NEK_Ser/Thr_kinase_NIMA"/>
</dbReference>
<keyword evidence="7" id="KW-0819">tRNA processing</keyword>
<reference evidence="18 19" key="1">
    <citation type="submission" date="2018-04" db="EMBL/GenBank/DDBJ databases">
        <authorList>
            <person name="Zhang X."/>
            <person name="Yuan J."/>
            <person name="Li F."/>
            <person name="Xiang J."/>
        </authorList>
    </citation>
    <scope>NUCLEOTIDE SEQUENCE [LARGE SCALE GENOMIC DNA]</scope>
    <source>
        <tissue evidence="18">Muscle</tissue>
    </source>
</reference>
<feature type="region of interest" description="Disordered" evidence="16">
    <location>
        <begin position="279"/>
        <end position="339"/>
    </location>
</feature>
<dbReference type="SUPFAM" id="SSF53335">
    <property type="entry name" value="S-adenosyl-L-methionine-dependent methyltransferases"/>
    <property type="match status" value="1"/>
</dbReference>
<evidence type="ECO:0000256" key="5">
    <source>
        <dbReference type="ARBA" id="ARBA00022679"/>
    </source>
</evidence>
<sequence length="1432" mass="159377">MSFSECRELITEGDTVILYISVSQIYALEVTPKVLNKHGQLVDNVFQTKYGSLKVTDLIGKKFGSKVSLSKGWAHVLYPTPELWTITLPHRTQILYTPDISMVLTQLEVGPGSVVCEAGTGSGSLSHALLRAVGPTGKLHTCDFHKERVQVALEEFTRHGFGDRVTVTHRDVCTQGLGIEGEADAVFLDLPKPWEAIPHGVKAIKSGGGRICSFSPCIEQVSRTCELMKSIGLREITTLECLAREFQVKNISLPVISRTKKKIEVQESDVAQVEPEVIKKQKIDNDNEEEEASDASDKFENNIEEIPAEKENNQAKTSAGVAEVASSRTDYPRGARALRPGVHASGKRVVKVETAPGADWCVSDTNTAGTRLCRQCAAAACQDENLVVDLRPLADVLEEALQEDCDEGATDAHTRRRTPSPPLSYTRVEKQRAAEAAGKERILTPPPPLHLFASAPESRQSPNYLTGCEEEAAGTNTDGRSITCDEIAVDVVTEEEVEPGEIVSFDTPPSDGQCYHQLYGIRSSDGSGHGQQTRRENGSIDRSGVIHHKCVIHDKDKLRPLLLKEQSQSRCTDIVKRTACVPKCSLICKSSLQIHNNPQRQTNIIARLEGSPCIQKFPAACDCNGIALGRHQRHGQYSVRKLSLDRIGEVRKYGKRHSHQHHTSTGSKKQGGLGGNELPLQHILKSQKYLPPDKSLLALPLLRLPQHVKQPKYYQCQNFSYKLYPKYSHYMPKKCEFVADKKTVGKISENKLSIGSPLNKQKLNVGQFLVRGKEQNTVESDKTNVTLTTLNANLREKEVIKMDGIEVLREIGRGTYGTVWLVRKRSDQKYLVLKSVDLSHSNQQEAEAARQEVRLLASLKHPNIVSYKGSFELSYQLHLLMGYCEGGDLFTCIKQQHGKLFSEQRVIRWFIQITMALQYLHGHNILHRDLKTQNIFLTRSGLIKLGDFGIARILGSSIDMATTMIGTPYYMSPELFAGLPYNYKSDIWALGCCLYELVTLKHAFHARDMSGLIYKISHGKIGGISKVYSEDLQCLISDMLNRTSDVRPSTSQILHRPFVKGHISAFLKDTKQPVQSDEVRKVAEEDCNMQINPRKENTSLNETGRIVGCMYLAGKLNEEKMKEEVIRPNLGARRCCEIFPEFESLQISGDKMKLESRSKVESKPSGVKECQCKRQGNKEMPSAGQGSKSRRRRHHNKNSVIPDSSTNQETLDVAGDSFLPDISSAVTAECSPSASSAFSARERRRQRRLQEKDLDIACEEMKMNSSRSTENIFDCEYVTEKEVKAKASIDACITGDTVSEAGLDNPLIQGVPVSLKFQEVTDFVNILDTTLSDDGVENFSENCVQDPQITMPKDGLESRIGILEDALKNKVGKGQAAEVISLVKTNSWEGWEDQRALAEKILGDPLFSSVATIVWHLKLCYCFHNDELDHPV</sequence>
<dbReference type="PROSITE" id="PS00107">
    <property type="entry name" value="PROTEIN_KINASE_ATP"/>
    <property type="match status" value="1"/>
</dbReference>
<dbReference type="Gene3D" id="3.10.330.20">
    <property type="match status" value="1"/>
</dbReference>
<dbReference type="GO" id="GO:0160107">
    <property type="term" value="F:tRNA (adenine(58)-N1)-methyltransferase activity"/>
    <property type="evidence" value="ECO:0007669"/>
    <property type="project" value="InterPro"/>
</dbReference>
<evidence type="ECO:0000256" key="12">
    <source>
        <dbReference type="ARBA" id="ARBA00047899"/>
    </source>
</evidence>
<evidence type="ECO:0000256" key="8">
    <source>
        <dbReference type="ARBA" id="ARBA00022741"/>
    </source>
</evidence>
<keyword evidence="8 15" id="KW-0547">Nucleotide-binding</keyword>
<dbReference type="STRING" id="6689.A0A3R7Q978"/>
<feature type="compositionally biased region" description="Basic and acidic residues" evidence="16">
    <location>
        <begin position="427"/>
        <end position="442"/>
    </location>
</feature>
<evidence type="ECO:0000256" key="13">
    <source>
        <dbReference type="ARBA" id="ARBA00048481"/>
    </source>
</evidence>
<dbReference type="EMBL" id="QCYY01002259">
    <property type="protein sequence ID" value="ROT71712.1"/>
    <property type="molecule type" value="Genomic_DNA"/>
</dbReference>
<dbReference type="CDD" id="cd08215">
    <property type="entry name" value="STKc_Nek"/>
    <property type="match status" value="1"/>
</dbReference>
<evidence type="ECO:0000256" key="11">
    <source>
        <dbReference type="ARBA" id="ARBA00023242"/>
    </source>
</evidence>
<dbReference type="SUPFAM" id="SSF56112">
    <property type="entry name" value="Protein kinase-like (PK-like)"/>
    <property type="match status" value="1"/>
</dbReference>
<keyword evidence="9 18" id="KW-0418">Kinase</keyword>
<dbReference type="PANTHER" id="PTHR44899:SF7">
    <property type="entry name" value="NIMA-RELATED KINASE"/>
    <property type="match status" value="1"/>
</dbReference>
<evidence type="ECO:0000256" key="3">
    <source>
        <dbReference type="ARBA" id="ARBA00022527"/>
    </source>
</evidence>
<evidence type="ECO:0000256" key="9">
    <source>
        <dbReference type="ARBA" id="ARBA00022777"/>
    </source>
</evidence>
<evidence type="ECO:0000259" key="17">
    <source>
        <dbReference type="PROSITE" id="PS50011"/>
    </source>
</evidence>
<feature type="region of interest" description="Disordered" evidence="16">
    <location>
        <begin position="1155"/>
        <end position="1211"/>
    </location>
</feature>
<keyword evidence="5" id="KW-0808">Transferase</keyword>
<dbReference type="InterPro" id="IPR008271">
    <property type="entry name" value="Ser/Thr_kinase_AS"/>
</dbReference>
<dbReference type="FunFam" id="3.30.200.20:FF:000097">
    <property type="entry name" value="Probable serine/threonine-protein kinase nek1"/>
    <property type="match status" value="1"/>
</dbReference>
<comment type="similarity">
    <text evidence="2">Belongs to the protein kinase superfamily. NEK Ser/Thr protein kinase family. NIMA subfamily.</text>
</comment>
<keyword evidence="11" id="KW-0539">Nucleus</keyword>
<keyword evidence="4" id="KW-0489">Methyltransferase</keyword>
<comment type="caution">
    <text evidence="18">The sequence shown here is derived from an EMBL/GenBank/DDBJ whole genome shotgun (WGS) entry which is preliminary data.</text>
</comment>
<evidence type="ECO:0000256" key="4">
    <source>
        <dbReference type="ARBA" id="ARBA00022603"/>
    </source>
</evidence>
<organism evidence="18 19">
    <name type="scientific">Penaeus vannamei</name>
    <name type="common">Whiteleg shrimp</name>
    <name type="synonym">Litopenaeus vannamei</name>
    <dbReference type="NCBI Taxonomy" id="6689"/>
    <lineage>
        <taxon>Eukaryota</taxon>
        <taxon>Metazoa</taxon>
        <taxon>Ecdysozoa</taxon>
        <taxon>Arthropoda</taxon>
        <taxon>Crustacea</taxon>
        <taxon>Multicrustacea</taxon>
        <taxon>Malacostraca</taxon>
        <taxon>Eumalacostraca</taxon>
        <taxon>Eucarida</taxon>
        <taxon>Decapoda</taxon>
        <taxon>Dendrobranchiata</taxon>
        <taxon>Penaeoidea</taxon>
        <taxon>Penaeidae</taxon>
        <taxon>Penaeus</taxon>
    </lineage>
</organism>
<evidence type="ECO:0000313" key="19">
    <source>
        <dbReference type="Proteomes" id="UP000283509"/>
    </source>
</evidence>
<dbReference type="GO" id="GO:0031515">
    <property type="term" value="C:tRNA (m1A) methyltransferase complex"/>
    <property type="evidence" value="ECO:0007669"/>
    <property type="project" value="InterPro"/>
</dbReference>
<accession>A0A3R7Q978</accession>
<dbReference type="FunFam" id="3.10.330.20:FF:000002">
    <property type="entry name" value="tRNA (adenine(58)-N(1))-methyltransferase catalytic subunit TRMT61A"/>
    <property type="match status" value="1"/>
</dbReference>
<feature type="compositionally biased region" description="Polar residues" evidence="16">
    <location>
        <begin position="1198"/>
        <end position="1210"/>
    </location>
</feature>
<dbReference type="GO" id="GO:0005634">
    <property type="term" value="C:nucleus"/>
    <property type="evidence" value="ECO:0007669"/>
    <property type="project" value="UniProtKB-SubCell"/>
</dbReference>
<evidence type="ECO:0000256" key="7">
    <source>
        <dbReference type="ARBA" id="ARBA00022694"/>
    </source>
</evidence>
<proteinExistence type="inferred from homology"/>
<protein>
    <submittedName>
        <fullName evidence="18">Putative serine/threonine-protein kinase Nek4-like</fullName>
    </submittedName>
</protein>
<dbReference type="SMART" id="SM00220">
    <property type="entry name" value="S_TKc"/>
    <property type="match status" value="1"/>
</dbReference>
<dbReference type="GO" id="GO:0030488">
    <property type="term" value="P:tRNA methylation"/>
    <property type="evidence" value="ECO:0007669"/>
    <property type="project" value="InterPro"/>
</dbReference>
<dbReference type="Gene3D" id="1.10.510.10">
    <property type="entry name" value="Transferase(Phosphotransferase) domain 1"/>
    <property type="match status" value="1"/>
</dbReference>
<keyword evidence="10 15" id="KW-0067">ATP-binding</keyword>
<dbReference type="Pfam" id="PF08704">
    <property type="entry name" value="GCD14"/>
    <property type="match status" value="1"/>
</dbReference>
<dbReference type="PANTHER" id="PTHR44899">
    <property type="entry name" value="CAMK FAMILY PROTEIN KINASE"/>
    <property type="match status" value="1"/>
</dbReference>
<feature type="compositionally biased region" description="Basic and acidic residues" evidence="16">
    <location>
        <begin position="295"/>
        <end position="313"/>
    </location>
</feature>
<dbReference type="InterPro" id="IPR014816">
    <property type="entry name" value="tRNA_MeTrfase_Gcd14"/>
</dbReference>
<comment type="subcellular location">
    <subcellularLocation>
        <location evidence="1">Nucleus</location>
    </subcellularLocation>
</comment>
<evidence type="ECO:0000256" key="10">
    <source>
        <dbReference type="ARBA" id="ARBA00022840"/>
    </source>
</evidence>
<dbReference type="InterPro" id="IPR049470">
    <property type="entry name" value="TRM61_C"/>
</dbReference>
<dbReference type="FunFam" id="1.10.510.10:FF:000219">
    <property type="entry name" value="Putative serine/threonine-protein kinase Nek4"/>
    <property type="match status" value="1"/>
</dbReference>
<evidence type="ECO:0000256" key="1">
    <source>
        <dbReference type="ARBA" id="ARBA00004123"/>
    </source>
</evidence>
<dbReference type="CDD" id="cd02440">
    <property type="entry name" value="AdoMet_MTases"/>
    <property type="match status" value="1"/>
</dbReference>
<dbReference type="OrthoDB" id="6352258at2759"/>
<dbReference type="PROSITE" id="PS50011">
    <property type="entry name" value="PROTEIN_KINASE_DOM"/>
    <property type="match status" value="1"/>
</dbReference>
<feature type="domain" description="Protein kinase" evidence="17">
    <location>
        <begin position="805"/>
        <end position="1059"/>
    </location>
</feature>
<name>A0A3R7Q978_PENVA</name>
<evidence type="ECO:0000313" key="18">
    <source>
        <dbReference type="EMBL" id="ROT71712.1"/>
    </source>
</evidence>
<keyword evidence="6" id="KW-0949">S-adenosyl-L-methionine</keyword>
<keyword evidence="3" id="KW-0723">Serine/threonine-protein kinase</keyword>
<evidence type="ECO:0000256" key="6">
    <source>
        <dbReference type="ARBA" id="ARBA00022691"/>
    </source>
</evidence>
<comment type="catalytic activity">
    <reaction evidence="13">
        <text>an adenosine in mRNA + S-adenosyl-L-methionine = an N(1)-methyladenosine in mRNA + S-adenosyl-L-homocysteine + H(+)</text>
        <dbReference type="Rhea" id="RHEA:55392"/>
        <dbReference type="Rhea" id="RHEA-COMP:12414"/>
        <dbReference type="Rhea" id="RHEA-COMP:12415"/>
        <dbReference type="ChEBI" id="CHEBI:15378"/>
        <dbReference type="ChEBI" id="CHEBI:57856"/>
        <dbReference type="ChEBI" id="CHEBI:59789"/>
        <dbReference type="ChEBI" id="CHEBI:74411"/>
        <dbReference type="ChEBI" id="CHEBI:74491"/>
    </reaction>
</comment>
<feature type="compositionally biased region" description="Basic residues" evidence="16">
    <location>
        <begin position="1188"/>
        <end position="1197"/>
    </location>
</feature>
<reference evidence="18 19" key="2">
    <citation type="submission" date="2019-01" db="EMBL/GenBank/DDBJ databases">
        <title>The decoding of complex shrimp genome reveals the adaptation for benthos swimmer, frequently molting mechanism and breeding impact on genome.</title>
        <authorList>
            <person name="Sun Y."/>
            <person name="Gao Y."/>
            <person name="Yu Y."/>
        </authorList>
    </citation>
    <scope>NUCLEOTIDE SEQUENCE [LARGE SCALE GENOMIC DNA]</scope>
    <source>
        <tissue evidence="18">Muscle</tissue>
    </source>
</reference>
<gene>
    <name evidence="18" type="ORF">C7M84_009955</name>
</gene>
<evidence type="ECO:0000256" key="2">
    <source>
        <dbReference type="ARBA" id="ARBA00010886"/>
    </source>
</evidence>
<feature type="binding site" evidence="15">
    <location>
        <position position="834"/>
    </location>
    <ligand>
        <name>ATP</name>
        <dbReference type="ChEBI" id="CHEBI:30616"/>
    </ligand>
</feature>
<evidence type="ECO:0000256" key="14">
    <source>
        <dbReference type="ARBA" id="ARBA00048679"/>
    </source>
</evidence>
<dbReference type="Pfam" id="PF00069">
    <property type="entry name" value="Pkinase"/>
    <property type="match status" value="1"/>
</dbReference>
<feature type="compositionally biased region" description="Basic residues" evidence="16">
    <location>
        <begin position="653"/>
        <end position="662"/>
    </location>
</feature>
<feature type="region of interest" description="Disordered" evidence="16">
    <location>
        <begin position="653"/>
        <end position="677"/>
    </location>
</feature>
<dbReference type="GO" id="GO:0004674">
    <property type="term" value="F:protein serine/threonine kinase activity"/>
    <property type="evidence" value="ECO:0007669"/>
    <property type="project" value="UniProtKB-KW"/>
</dbReference>
<dbReference type="Gene3D" id="3.40.50.150">
    <property type="entry name" value="Vaccinia Virus protein VP39"/>
    <property type="match status" value="1"/>
</dbReference>
<comment type="catalytic activity">
    <reaction evidence="12">
        <text>L-threonyl-[protein] + ATP = O-phospho-L-threonyl-[protein] + ADP + H(+)</text>
        <dbReference type="Rhea" id="RHEA:46608"/>
        <dbReference type="Rhea" id="RHEA-COMP:11060"/>
        <dbReference type="Rhea" id="RHEA-COMP:11605"/>
        <dbReference type="ChEBI" id="CHEBI:15378"/>
        <dbReference type="ChEBI" id="CHEBI:30013"/>
        <dbReference type="ChEBI" id="CHEBI:30616"/>
        <dbReference type="ChEBI" id="CHEBI:61977"/>
        <dbReference type="ChEBI" id="CHEBI:456216"/>
        <dbReference type="EC" id="2.7.11.1"/>
    </reaction>
</comment>